<protein>
    <submittedName>
        <fullName evidence="1">Uncharacterized protein</fullName>
    </submittedName>
</protein>
<evidence type="ECO:0000313" key="2">
    <source>
        <dbReference type="Proteomes" id="UP000092093"/>
    </source>
</evidence>
<dbReference type="AlphaFoldDB" id="A0A1B7X3J7"/>
<reference evidence="1 2" key="1">
    <citation type="submission" date="2015-09" db="EMBL/GenBank/DDBJ databases">
        <title>Aphanizomenon flos-aquae WA102.</title>
        <authorList>
            <person name="Driscoll C."/>
        </authorList>
    </citation>
    <scope>NUCLEOTIDE SEQUENCE [LARGE SCALE GENOMIC DNA]</scope>
    <source>
        <strain evidence="1">WA102</strain>
    </source>
</reference>
<proteinExistence type="predicted"/>
<evidence type="ECO:0000313" key="1">
    <source>
        <dbReference type="EMBL" id="OBQ43971.1"/>
    </source>
</evidence>
<comment type="caution">
    <text evidence="1">The sequence shown here is derived from an EMBL/GenBank/DDBJ whole genome shotgun (WGS) entry which is preliminary data.</text>
</comment>
<accession>A0A1B7X3J7</accession>
<gene>
    <name evidence="1" type="ORF">AN484_09510</name>
</gene>
<organism evidence="1 2">
    <name type="scientific">Aphanizomenon flos-aquae WA102</name>
    <dbReference type="NCBI Taxonomy" id="1710896"/>
    <lineage>
        <taxon>Bacteria</taxon>
        <taxon>Bacillati</taxon>
        <taxon>Cyanobacteriota</taxon>
        <taxon>Cyanophyceae</taxon>
        <taxon>Nostocales</taxon>
        <taxon>Aphanizomenonaceae</taxon>
        <taxon>Aphanizomenon</taxon>
    </lineage>
</organism>
<sequence>MDLNRNYKNTRKFDIEQAKAKDGTYQALLLFARDTKVIVIQQPKALKQKFMWLEYENNGKPSGIADTRVEFFAINFDLKDRIYFIRAEMLRIKARRHFKWGKTKIVEGIRYVKVPTVEMIRFD</sequence>
<dbReference type="EMBL" id="LJOW01000036">
    <property type="protein sequence ID" value="OBQ43971.1"/>
    <property type="molecule type" value="Genomic_DNA"/>
</dbReference>
<dbReference type="Proteomes" id="UP000092093">
    <property type="component" value="Unassembled WGS sequence"/>
</dbReference>
<name>A0A1B7X3J7_APHFL</name>